<keyword evidence="2 5" id="KW-0808">Transferase</keyword>
<dbReference type="InterPro" id="IPR036249">
    <property type="entry name" value="Thioredoxin-like_sf"/>
</dbReference>
<evidence type="ECO:0000259" key="3">
    <source>
        <dbReference type="PROSITE" id="PS50404"/>
    </source>
</evidence>
<evidence type="ECO:0000313" key="6">
    <source>
        <dbReference type="Proteomes" id="UP000264310"/>
    </source>
</evidence>
<reference evidence="5 6" key="1">
    <citation type="submission" date="2018-08" db="EMBL/GenBank/DDBJ databases">
        <title>Fulvimarina sp. 85, whole genome shotgun sequence.</title>
        <authorList>
            <person name="Tuo L."/>
        </authorList>
    </citation>
    <scope>NUCLEOTIDE SEQUENCE [LARGE SCALE GENOMIC DNA]</scope>
    <source>
        <strain evidence="5 6">85</strain>
    </source>
</reference>
<dbReference type="SFLD" id="SFLDS00019">
    <property type="entry name" value="Glutathione_Transferase_(cytos"/>
    <property type="match status" value="1"/>
</dbReference>
<gene>
    <name evidence="5" type="ORF">DYI37_14075</name>
</gene>
<dbReference type="SUPFAM" id="SSF52833">
    <property type="entry name" value="Thioredoxin-like"/>
    <property type="match status" value="1"/>
</dbReference>
<dbReference type="PANTHER" id="PTHR44051">
    <property type="entry name" value="GLUTATHIONE S-TRANSFERASE-RELATED"/>
    <property type="match status" value="1"/>
</dbReference>
<feature type="domain" description="GST C-terminal" evidence="4">
    <location>
        <begin position="88"/>
        <end position="215"/>
    </location>
</feature>
<proteinExistence type="inferred from homology"/>
<evidence type="ECO:0000256" key="1">
    <source>
        <dbReference type="ARBA" id="ARBA00007409"/>
    </source>
</evidence>
<dbReference type="InterPro" id="IPR010987">
    <property type="entry name" value="Glutathione-S-Trfase_C-like"/>
</dbReference>
<dbReference type="Proteomes" id="UP000264310">
    <property type="component" value="Unassembled WGS sequence"/>
</dbReference>
<feature type="domain" description="GST N-terminal" evidence="3">
    <location>
        <begin position="1"/>
        <end position="82"/>
    </location>
</feature>
<dbReference type="InterPro" id="IPR004045">
    <property type="entry name" value="Glutathione_S-Trfase_N"/>
</dbReference>
<dbReference type="Gene3D" id="1.20.1050.10">
    <property type="match status" value="1"/>
</dbReference>
<dbReference type="SUPFAM" id="SSF47616">
    <property type="entry name" value="GST C-terminal domain-like"/>
    <property type="match status" value="1"/>
</dbReference>
<evidence type="ECO:0000313" key="5">
    <source>
        <dbReference type="EMBL" id="RFC63063.1"/>
    </source>
</evidence>
<dbReference type="AlphaFoldDB" id="A0A371X1F3"/>
<dbReference type="InterPro" id="IPR036282">
    <property type="entry name" value="Glutathione-S-Trfase_C_sf"/>
</dbReference>
<dbReference type="PROSITE" id="PS50404">
    <property type="entry name" value="GST_NTER"/>
    <property type="match status" value="1"/>
</dbReference>
<sequence length="215" mass="24152">MLTVYGRADSNNVQPVMWLIGELGLDHRRLDVGHRFKGTRTPEFLAMNPMGLVPVLKDGEDEPIAEMGAILRYLAARYGREDAFWPADASARAQVDRWAEWSKIEVMGAFQSPIFFAAVIAKPGRLDRTAFDAAVVKFDQRLAIAEARLGRHAYLAGDAFTLADIVFGAVLHRYFTMDVARPDLPNVTAYYERLTQREAYARHVMVSYDALRGTV</sequence>
<protein>
    <submittedName>
        <fullName evidence="5">Glutathione S-transferase family protein</fullName>
    </submittedName>
</protein>
<dbReference type="SFLD" id="SFLDG01150">
    <property type="entry name" value="Main.1:_Beta-like"/>
    <property type="match status" value="1"/>
</dbReference>
<dbReference type="OrthoDB" id="9810080at2"/>
<comment type="caution">
    <text evidence="5">The sequence shown here is derived from an EMBL/GenBank/DDBJ whole genome shotgun (WGS) entry which is preliminary data.</text>
</comment>
<dbReference type="Pfam" id="PF13409">
    <property type="entry name" value="GST_N_2"/>
    <property type="match status" value="1"/>
</dbReference>
<accession>A0A371X1F3</accession>
<evidence type="ECO:0000259" key="4">
    <source>
        <dbReference type="PROSITE" id="PS50405"/>
    </source>
</evidence>
<evidence type="ECO:0000256" key="2">
    <source>
        <dbReference type="ARBA" id="ARBA00022679"/>
    </source>
</evidence>
<keyword evidence="6" id="KW-1185">Reference proteome</keyword>
<dbReference type="EMBL" id="QURL01000005">
    <property type="protein sequence ID" value="RFC63063.1"/>
    <property type="molecule type" value="Genomic_DNA"/>
</dbReference>
<dbReference type="InterPro" id="IPR040079">
    <property type="entry name" value="Glutathione_S-Trfase"/>
</dbReference>
<dbReference type="Pfam" id="PF00043">
    <property type="entry name" value="GST_C"/>
    <property type="match status" value="1"/>
</dbReference>
<organism evidence="5 6">
    <name type="scientific">Fulvimarina endophytica</name>
    <dbReference type="NCBI Taxonomy" id="2293836"/>
    <lineage>
        <taxon>Bacteria</taxon>
        <taxon>Pseudomonadati</taxon>
        <taxon>Pseudomonadota</taxon>
        <taxon>Alphaproteobacteria</taxon>
        <taxon>Hyphomicrobiales</taxon>
        <taxon>Aurantimonadaceae</taxon>
        <taxon>Fulvimarina</taxon>
    </lineage>
</organism>
<dbReference type="SFLD" id="SFLDG00358">
    <property type="entry name" value="Main_(cytGST)"/>
    <property type="match status" value="1"/>
</dbReference>
<dbReference type="PROSITE" id="PS50405">
    <property type="entry name" value="GST_CTER"/>
    <property type="match status" value="1"/>
</dbReference>
<dbReference type="InterPro" id="IPR004046">
    <property type="entry name" value="GST_C"/>
</dbReference>
<dbReference type="CDD" id="cd03047">
    <property type="entry name" value="GST_N_2"/>
    <property type="match status" value="1"/>
</dbReference>
<name>A0A371X1F3_9HYPH</name>
<dbReference type="PANTHER" id="PTHR44051:SF19">
    <property type="entry name" value="DISULFIDE-BOND OXIDOREDUCTASE YFCG"/>
    <property type="match status" value="1"/>
</dbReference>
<dbReference type="RefSeq" id="WP_116683880.1">
    <property type="nucleotide sequence ID" value="NZ_QURL01000005.1"/>
</dbReference>
<dbReference type="FunFam" id="3.40.30.10:FF:000039">
    <property type="entry name" value="Glutathione S-transferase domain"/>
    <property type="match status" value="1"/>
</dbReference>
<dbReference type="Gene3D" id="3.40.30.10">
    <property type="entry name" value="Glutaredoxin"/>
    <property type="match status" value="1"/>
</dbReference>
<dbReference type="GO" id="GO:0016740">
    <property type="term" value="F:transferase activity"/>
    <property type="evidence" value="ECO:0007669"/>
    <property type="project" value="UniProtKB-KW"/>
</dbReference>
<comment type="similarity">
    <text evidence="1">Belongs to the GST superfamily.</text>
</comment>